<evidence type="ECO:0000256" key="1">
    <source>
        <dbReference type="ARBA" id="ARBA00008061"/>
    </source>
</evidence>
<dbReference type="SUPFAM" id="SSF51445">
    <property type="entry name" value="(Trans)glycosidases"/>
    <property type="match status" value="1"/>
</dbReference>
<dbReference type="GO" id="GO:0009313">
    <property type="term" value="P:oligosaccharide catabolic process"/>
    <property type="evidence" value="ECO:0007669"/>
    <property type="project" value="TreeGrafter"/>
</dbReference>
<sequence length="519" mass="57795">MYPRSFADADGDGVGDLNGFRSRLPYLRDLGVDAVWFSPWYRSPMADGGYDVADHCDIDPTLGTLADAEALIREAHAAGIKVIIDVVPNHASTEHPWFREALAAGPGSPERELFYFRPGRGEHGEIAPNTWVSPFAGTTWTRVPDGEWYLHLFDSSQPDFNWRHPKVIEYFDDVLRFWFDRGVDGIRIDSAPLVDKDPALPEVADVQEHPYSDRDDAHVVYRRWRRVAEEYGGDRALIGEVWLYDPVRFANYLRPDEMHGAFNFEFLCSEWGADRLRKVIDETLAAHAEVGAAASWVLNNHDVTRIVSRFGRAETGFSVATRRHDTPVDVELGTRRARAAIMLALALPGAVYLYQGEELGLGEVEDIPFELRTDPMFHRSNRVDPGRDGCRVPLPWSGDAPPFGFSPAGAAQPWLPQPPAWKAYTVQAQAGDPDSMLEFYRRMLRLRAATPGLGDGPLAWLDAPPPVLAFTRGDGFACVVNLGTEPVPLPVYRELILASSPLTGGLLPVDATVWLRLGQ</sequence>
<dbReference type="CDD" id="cd11332">
    <property type="entry name" value="AmyAc_OligoGlu_TS"/>
    <property type="match status" value="1"/>
</dbReference>
<organism evidence="3 4">
    <name type="scientific">Dactylosporangium aurantiacum</name>
    <dbReference type="NCBI Taxonomy" id="35754"/>
    <lineage>
        <taxon>Bacteria</taxon>
        <taxon>Bacillati</taxon>
        <taxon>Actinomycetota</taxon>
        <taxon>Actinomycetes</taxon>
        <taxon>Micromonosporales</taxon>
        <taxon>Micromonosporaceae</taxon>
        <taxon>Dactylosporangium</taxon>
    </lineage>
</organism>
<dbReference type="KEGG" id="daur:Daura_23725"/>
<protein>
    <submittedName>
        <fullName evidence="3">Glycoside hydrolase family 13 protein</fullName>
    </submittedName>
</protein>
<evidence type="ECO:0000313" key="3">
    <source>
        <dbReference type="EMBL" id="UWZ59713.1"/>
    </source>
</evidence>
<keyword evidence="3" id="KW-0378">Hydrolase</keyword>
<comment type="similarity">
    <text evidence="1">Belongs to the glycosyl hydrolase 13 family.</text>
</comment>
<reference evidence="3" key="1">
    <citation type="submission" date="2021-04" db="EMBL/GenBank/DDBJ databases">
        <title>Dactylosporangium aurantiacum NRRL B-8018 full assembly.</title>
        <authorList>
            <person name="Hartkoorn R.C."/>
            <person name="Beaudoing E."/>
            <person name="Hot D."/>
        </authorList>
    </citation>
    <scope>NUCLEOTIDE SEQUENCE</scope>
    <source>
        <strain evidence="3">NRRL B-8018</strain>
    </source>
</reference>
<dbReference type="Gene3D" id="3.90.400.10">
    <property type="entry name" value="Oligo-1,6-glucosidase, Domain 2"/>
    <property type="match status" value="1"/>
</dbReference>
<dbReference type="Pfam" id="PF00128">
    <property type="entry name" value="Alpha-amylase"/>
    <property type="match status" value="1"/>
</dbReference>
<dbReference type="GO" id="GO:0004556">
    <property type="term" value="F:alpha-amylase activity"/>
    <property type="evidence" value="ECO:0007669"/>
    <property type="project" value="TreeGrafter"/>
</dbReference>
<dbReference type="Gene3D" id="3.20.20.80">
    <property type="entry name" value="Glycosidases"/>
    <property type="match status" value="1"/>
</dbReference>
<dbReference type="InterPro" id="IPR006047">
    <property type="entry name" value="GH13_cat_dom"/>
</dbReference>
<dbReference type="InterPro" id="IPR045857">
    <property type="entry name" value="O16G_dom_2"/>
</dbReference>
<dbReference type="EMBL" id="CP073767">
    <property type="protein sequence ID" value="UWZ59713.1"/>
    <property type="molecule type" value="Genomic_DNA"/>
</dbReference>
<dbReference type="PANTHER" id="PTHR10357">
    <property type="entry name" value="ALPHA-AMYLASE FAMILY MEMBER"/>
    <property type="match status" value="1"/>
</dbReference>
<dbReference type="InterPro" id="IPR017853">
    <property type="entry name" value="GH"/>
</dbReference>
<evidence type="ECO:0000259" key="2">
    <source>
        <dbReference type="SMART" id="SM00642"/>
    </source>
</evidence>
<dbReference type="AlphaFoldDB" id="A0A9Q9IVI5"/>
<proteinExistence type="inferred from homology"/>
<dbReference type="SMART" id="SM00642">
    <property type="entry name" value="Aamy"/>
    <property type="match status" value="1"/>
</dbReference>
<dbReference type="Proteomes" id="UP001058003">
    <property type="component" value="Chromosome"/>
</dbReference>
<gene>
    <name evidence="3" type="ORF">Daura_23725</name>
</gene>
<keyword evidence="4" id="KW-1185">Reference proteome</keyword>
<feature type="domain" description="Glycosyl hydrolase family 13 catalytic" evidence="2">
    <location>
        <begin position="1"/>
        <end position="391"/>
    </location>
</feature>
<dbReference type="PANTHER" id="PTHR10357:SF179">
    <property type="entry name" value="NEUTRAL AND BASIC AMINO ACID TRANSPORT PROTEIN RBAT"/>
    <property type="match status" value="1"/>
</dbReference>
<evidence type="ECO:0000313" key="4">
    <source>
        <dbReference type="Proteomes" id="UP001058003"/>
    </source>
</evidence>
<name>A0A9Q9IVI5_9ACTN</name>
<accession>A0A9Q9IVI5</accession>